<dbReference type="PANTHER" id="PTHR34825">
    <property type="entry name" value="CONSERVED PROTEIN, WITH A WEAK D-GALACTARATE DEHYDRATASE/ALTRONATE HYDROLASE DOMAIN"/>
    <property type="match status" value="1"/>
</dbReference>
<dbReference type="EMBL" id="JAHLFE010000200">
    <property type="protein sequence ID" value="MBU3845131.1"/>
    <property type="molecule type" value="Genomic_DNA"/>
</dbReference>
<evidence type="ECO:0000313" key="2">
    <source>
        <dbReference type="EMBL" id="MBU3845131.1"/>
    </source>
</evidence>
<protein>
    <submittedName>
        <fullName evidence="2">AAA family ATPase</fullName>
    </submittedName>
</protein>
<evidence type="ECO:0000259" key="1">
    <source>
        <dbReference type="Pfam" id="PF09820"/>
    </source>
</evidence>
<comment type="caution">
    <text evidence="2">The sequence shown here is derived from an EMBL/GenBank/DDBJ whole genome shotgun (WGS) entry which is preliminary data.</text>
</comment>
<dbReference type="Proteomes" id="UP000733611">
    <property type="component" value="Unassembled WGS sequence"/>
</dbReference>
<organism evidence="2 3">
    <name type="scientific">Candidatus Anaerobiospirillum pullicola</name>
    <dbReference type="NCBI Taxonomy" id="2838451"/>
    <lineage>
        <taxon>Bacteria</taxon>
        <taxon>Pseudomonadati</taxon>
        <taxon>Pseudomonadota</taxon>
        <taxon>Gammaproteobacteria</taxon>
        <taxon>Aeromonadales</taxon>
        <taxon>Succinivibrionaceae</taxon>
        <taxon>Anaerobiospirillum</taxon>
    </lineage>
</organism>
<sequence>MPLGISDWSRLSKGNMLIVDKTAKLWELVSAYDNVFIARPHGMGKSTMCSALYELFTHGGRYLAEANAAVYADWPEKQCYPVISLSFKHIFVGAHASEFEASLKAAVSNAFFAAGFPEVMHFDRSEIFSGFLGKFEKIALQHRLVVLIDDWDYPLSQSFGDQDAFALITAKLRSFYVWLGEMPNLRFVLVTGTMHYRETATVLEGISFQDLSMDPDVVALLGYTQEEMETVFAPYIGLAAHRQAISTEALLHKLKLLYGGLCFDEDAAVKLYCPYSVNHFFAAVTLQSKEPYFGYYWKCSANTKAALEAYLQQYPLEHEELLQLVQHKFTLSYEELNLAPLCGPVSFKVLLVQAGYFALQDIVADSEVELAPQERCYNCVVPNHEVGKEFDLLLERYLMGYNAKKWLSTESVGIGSSPSLR</sequence>
<accession>A0A948THR3</accession>
<dbReference type="SUPFAM" id="SSF52540">
    <property type="entry name" value="P-loop containing nucleoside triphosphate hydrolases"/>
    <property type="match status" value="1"/>
</dbReference>
<dbReference type="InterPro" id="IPR027417">
    <property type="entry name" value="P-loop_NTPase"/>
</dbReference>
<reference evidence="2" key="2">
    <citation type="submission" date="2021-04" db="EMBL/GenBank/DDBJ databases">
        <authorList>
            <person name="Gilroy R."/>
        </authorList>
    </citation>
    <scope>NUCLEOTIDE SEQUENCE</scope>
    <source>
        <strain evidence="2">378</strain>
    </source>
</reference>
<evidence type="ECO:0000313" key="3">
    <source>
        <dbReference type="Proteomes" id="UP000733611"/>
    </source>
</evidence>
<proteinExistence type="predicted"/>
<dbReference type="AlphaFoldDB" id="A0A948THR3"/>
<dbReference type="Pfam" id="PF09820">
    <property type="entry name" value="AAA-ATPase_like"/>
    <property type="match status" value="1"/>
</dbReference>
<dbReference type="PANTHER" id="PTHR34825:SF1">
    <property type="entry name" value="AAA-ATPASE-LIKE DOMAIN-CONTAINING PROTEIN"/>
    <property type="match status" value="1"/>
</dbReference>
<feature type="domain" description="AAA-ATPase-like" evidence="1">
    <location>
        <begin position="2"/>
        <end position="194"/>
    </location>
</feature>
<dbReference type="InterPro" id="IPR018631">
    <property type="entry name" value="AAA-ATPase-like_dom"/>
</dbReference>
<name>A0A948THR3_9GAMM</name>
<reference evidence="2" key="1">
    <citation type="journal article" date="2021" name="PeerJ">
        <title>Extensive microbial diversity within the chicken gut microbiome revealed by metagenomics and culture.</title>
        <authorList>
            <person name="Gilroy R."/>
            <person name="Ravi A."/>
            <person name="Getino M."/>
            <person name="Pursley I."/>
            <person name="Horton D.L."/>
            <person name="Alikhan N.F."/>
            <person name="Baker D."/>
            <person name="Gharbi K."/>
            <person name="Hall N."/>
            <person name="Watson M."/>
            <person name="Adriaenssens E.M."/>
            <person name="Foster-Nyarko E."/>
            <person name="Jarju S."/>
            <person name="Secka A."/>
            <person name="Antonio M."/>
            <person name="Oren A."/>
            <person name="Chaudhuri R.R."/>
            <person name="La Ragione R."/>
            <person name="Hildebrand F."/>
            <person name="Pallen M.J."/>
        </authorList>
    </citation>
    <scope>NUCLEOTIDE SEQUENCE</scope>
    <source>
        <strain evidence="2">378</strain>
    </source>
</reference>
<gene>
    <name evidence="2" type="ORF">H9847_09785</name>
</gene>